<evidence type="ECO:0000259" key="1">
    <source>
        <dbReference type="Pfam" id="PF08450"/>
    </source>
</evidence>
<dbReference type="SUPFAM" id="SSF63829">
    <property type="entry name" value="Calcium-dependent phosphotriesterase"/>
    <property type="match status" value="1"/>
</dbReference>
<evidence type="ECO:0000313" key="4">
    <source>
        <dbReference type="Proteomes" id="UP001164761"/>
    </source>
</evidence>
<dbReference type="EMBL" id="CP104067">
    <property type="protein sequence ID" value="WAH44489.1"/>
    <property type="molecule type" value="Genomic_DNA"/>
</dbReference>
<proteinExistence type="predicted"/>
<name>A0ABY6ZQW3_9BACL</name>
<dbReference type="InterPro" id="IPR011042">
    <property type="entry name" value="6-blade_b-propeller_TolB-like"/>
</dbReference>
<dbReference type="Proteomes" id="UP001164761">
    <property type="component" value="Chromosome"/>
</dbReference>
<evidence type="ECO:0000313" key="2">
    <source>
        <dbReference type="EMBL" id="WAH44489.1"/>
    </source>
</evidence>
<reference evidence="2" key="1">
    <citation type="submission" date="2022-08" db="EMBL/GenBank/DDBJ databases">
        <title>Alicyclobacillus fastidiosus DSM 17978, complete genome.</title>
        <authorList>
            <person name="Wang Q."/>
            <person name="Cai R."/>
            <person name="Wang Z."/>
        </authorList>
    </citation>
    <scope>NUCLEOTIDE SEQUENCE</scope>
    <source>
        <strain evidence="2">DSM 17978</strain>
    </source>
</reference>
<dbReference type="Gene3D" id="2.120.10.30">
    <property type="entry name" value="TolB, C-terminal domain"/>
    <property type="match status" value="1"/>
</dbReference>
<protein>
    <submittedName>
        <fullName evidence="2">SMP-30/gluconolactonase/LRE family protein</fullName>
    </submittedName>
</protein>
<sequence>MHRFTNGRVVVTINEGYPDGMCVDAEGMIWVAHWGGSKVTRGEITK</sequence>
<dbReference type="RefSeq" id="WP_268008376.1">
    <property type="nucleotide sequence ID" value="NZ_CP104067.1"/>
</dbReference>
<dbReference type="EMBL" id="CP104067">
    <property type="protein sequence ID" value="WAH44493.1"/>
    <property type="molecule type" value="Genomic_DNA"/>
</dbReference>
<keyword evidence="4" id="KW-1185">Reference proteome</keyword>
<dbReference type="Pfam" id="PF08450">
    <property type="entry name" value="SGL"/>
    <property type="match status" value="1"/>
</dbReference>
<dbReference type="InterPro" id="IPR013658">
    <property type="entry name" value="SGL"/>
</dbReference>
<feature type="domain" description="SMP-30/Gluconolactonase/LRE-like region" evidence="1">
    <location>
        <begin position="4"/>
        <end position="41"/>
    </location>
</feature>
<organism evidence="2 4">
    <name type="scientific">Alicyclobacillus fastidiosus</name>
    <dbReference type="NCBI Taxonomy" id="392011"/>
    <lineage>
        <taxon>Bacteria</taxon>
        <taxon>Bacillati</taxon>
        <taxon>Bacillota</taxon>
        <taxon>Bacilli</taxon>
        <taxon>Bacillales</taxon>
        <taxon>Alicyclobacillaceae</taxon>
        <taxon>Alicyclobacillus</taxon>
    </lineage>
</organism>
<accession>A0ABY6ZQW3</accession>
<evidence type="ECO:0000313" key="3">
    <source>
        <dbReference type="EMBL" id="WAH44493.1"/>
    </source>
</evidence>
<gene>
    <name evidence="2" type="ORF">NZD89_02925</name>
    <name evidence="3" type="ORF">NZD89_03110</name>
</gene>